<evidence type="ECO:0000256" key="1">
    <source>
        <dbReference type="ARBA" id="ARBA00008861"/>
    </source>
</evidence>
<feature type="domain" description="Gamma-glutamylcyclotransferase AIG2-like" evidence="4">
    <location>
        <begin position="26"/>
        <end position="141"/>
    </location>
</feature>
<dbReference type="SUPFAM" id="SSF110857">
    <property type="entry name" value="Gamma-glutamyl cyclotransferase-like"/>
    <property type="match status" value="1"/>
</dbReference>
<dbReference type="Gene3D" id="3.10.490.10">
    <property type="entry name" value="Gamma-glutamyl cyclotransferase-like"/>
    <property type="match status" value="1"/>
</dbReference>
<dbReference type="InterPro" id="IPR045038">
    <property type="entry name" value="AIG2-like"/>
</dbReference>
<dbReference type="AlphaFoldDB" id="A0A0A1SQL1"/>
<evidence type="ECO:0000313" key="5">
    <source>
        <dbReference type="EMBL" id="CEJ82683.1"/>
    </source>
</evidence>
<dbReference type="GO" id="GO:0016740">
    <property type="term" value="F:transferase activity"/>
    <property type="evidence" value="ECO:0007669"/>
    <property type="project" value="UniProtKB-KW"/>
</dbReference>
<dbReference type="InterPro" id="IPR009288">
    <property type="entry name" value="AIG2-like_dom"/>
</dbReference>
<dbReference type="HOGENOM" id="CLU_093936_2_0_1"/>
<dbReference type="Pfam" id="PF06094">
    <property type="entry name" value="GGACT"/>
    <property type="match status" value="1"/>
</dbReference>
<dbReference type="Proteomes" id="UP000039046">
    <property type="component" value="Unassembled WGS sequence"/>
</dbReference>
<dbReference type="PANTHER" id="PTHR31544">
    <property type="entry name" value="AIG2-LIKE PROTEIN D"/>
    <property type="match status" value="1"/>
</dbReference>
<evidence type="ECO:0000256" key="3">
    <source>
        <dbReference type="ARBA" id="ARBA00030602"/>
    </source>
</evidence>
<comment type="similarity">
    <text evidence="1">Belongs to the gamma-glutamylcyclotransferase family.</text>
</comment>
<dbReference type="InterPro" id="IPR013024">
    <property type="entry name" value="GGCT-like"/>
</dbReference>
<reference evidence="5 6" key="1">
    <citation type="journal article" date="2015" name="Genome Announc.">
        <title>Draft Genome Sequence and Gene Annotation of the Entomopathogenic Fungus Verticillium hemipterigenum.</title>
        <authorList>
            <person name="Horn F."/>
            <person name="Habel A."/>
            <person name="Scharf D.H."/>
            <person name="Dworschak J."/>
            <person name="Brakhage A.A."/>
            <person name="Guthke R."/>
            <person name="Hertweck C."/>
            <person name="Linde J."/>
        </authorList>
    </citation>
    <scope>NUCLEOTIDE SEQUENCE [LARGE SCALE GENOMIC DNA]</scope>
</reference>
<dbReference type="InterPro" id="IPR036568">
    <property type="entry name" value="GGCT-like_sf"/>
</dbReference>
<name>A0A0A1SQL1_9HYPO</name>
<evidence type="ECO:0000256" key="2">
    <source>
        <dbReference type="ARBA" id="ARBA00022679"/>
    </source>
</evidence>
<accession>A0A0A1SQL1</accession>
<keyword evidence="2" id="KW-0808">Transferase</keyword>
<gene>
    <name evidence="5" type="ORF">VHEMI02732</name>
</gene>
<evidence type="ECO:0000313" key="6">
    <source>
        <dbReference type="Proteomes" id="UP000039046"/>
    </source>
</evidence>
<dbReference type="CDD" id="cd06661">
    <property type="entry name" value="GGCT_like"/>
    <property type="match status" value="1"/>
</dbReference>
<keyword evidence="6" id="KW-1185">Reference proteome</keyword>
<proteinExistence type="inferred from homology"/>
<dbReference type="OrthoDB" id="1044435at2759"/>
<protein>
    <recommendedName>
        <fullName evidence="3">Putative gamma-glutamylcyclotransferase</fullName>
    </recommendedName>
</protein>
<organism evidence="5 6">
    <name type="scientific">[Torrubiella] hemipterigena</name>
    <dbReference type="NCBI Taxonomy" id="1531966"/>
    <lineage>
        <taxon>Eukaryota</taxon>
        <taxon>Fungi</taxon>
        <taxon>Dikarya</taxon>
        <taxon>Ascomycota</taxon>
        <taxon>Pezizomycotina</taxon>
        <taxon>Sordariomycetes</taxon>
        <taxon>Hypocreomycetidae</taxon>
        <taxon>Hypocreales</taxon>
        <taxon>Clavicipitaceae</taxon>
        <taxon>Clavicipitaceae incertae sedis</taxon>
        <taxon>'Torrubiella' clade</taxon>
    </lineage>
</organism>
<dbReference type="EMBL" id="CDHN01000001">
    <property type="protein sequence ID" value="CEJ82683.1"/>
    <property type="molecule type" value="Genomic_DNA"/>
</dbReference>
<sequence>MTSQPDSPTQPVACKPASPDILPRPIFVYMILRAKPLLAWVLTGDASIATVSPMISPAQVSGYIRFALQHADYPAAIRDENNSSSTIDGYLLRLNTASERRKLDNFEGELYVATAVNVSILVAKKTPTGETAEADMYTWNGEMGLLSQSLWDLDTFINERLDDWLDLFQGMELVSDDE</sequence>
<dbReference type="PANTHER" id="PTHR31544:SF2">
    <property type="entry name" value="AIG2-LIKE PROTEIN D"/>
    <property type="match status" value="1"/>
</dbReference>
<evidence type="ECO:0000259" key="4">
    <source>
        <dbReference type="Pfam" id="PF06094"/>
    </source>
</evidence>